<dbReference type="InterPro" id="IPR051015">
    <property type="entry name" value="EvgA-like"/>
</dbReference>
<reference evidence="3" key="1">
    <citation type="journal article" date="2020" name="mSystems">
        <title>Genome- and Community-Level Interaction Insights into Carbon Utilization and Element Cycling Functions of Hydrothermarchaeota in Hydrothermal Sediment.</title>
        <authorList>
            <person name="Zhou Z."/>
            <person name="Liu Y."/>
            <person name="Xu W."/>
            <person name="Pan J."/>
            <person name="Luo Z.H."/>
            <person name="Li M."/>
        </authorList>
    </citation>
    <scope>NUCLEOTIDE SEQUENCE [LARGE SCALE GENOMIC DNA]</scope>
    <source>
        <strain evidence="3">SpSt-500</strain>
    </source>
</reference>
<evidence type="ECO:0000259" key="2">
    <source>
        <dbReference type="PROSITE" id="PS50110"/>
    </source>
</evidence>
<dbReference type="PROSITE" id="PS50110">
    <property type="entry name" value="RESPONSE_REGULATORY"/>
    <property type="match status" value="1"/>
</dbReference>
<dbReference type="SMART" id="SM00448">
    <property type="entry name" value="REC"/>
    <property type="match status" value="1"/>
</dbReference>
<dbReference type="Gene3D" id="3.40.50.2300">
    <property type="match status" value="1"/>
</dbReference>
<accession>A0A832DKR7</accession>
<feature type="domain" description="Response regulatory" evidence="2">
    <location>
        <begin position="5"/>
        <end position="121"/>
    </location>
</feature>
<dbReference type="AlphaFoldDB" id="A0A832DKR7"/>
<dbReference type="InterPro" id="IPR011006">
    <property type="entry name" value="CheY-like_superfamily"/>
</dbReference>
<feature type="modified residue" description="4-aspartylphosphate" evidence="1">
    <location>
        <position position="56"/>
    </location>
</feature>
<gene>
    <name evidence="3" type="ORF">ENS56_00225</name>
</gene>
<name>A0A832DKR7_9BACT</name>
<dbReference type="CDD" id="cd17535">
    <property type="entry name" value="REC_NarL-like"/>
    <property type="match status" value="1"/>
</dbReference>
<dbReference type="InterPro" id="IPR001789">
    <property type="entry name" value="Sig_transdc_resp-reg_receiver"/>
</dbReference>
<proteinExistence type="predicted"/>
<dbReference type="EMBL" id="DSVI01000001">
    <property type="protein sequence ID" value="HGT46446.1"/>
    <property type="molecule type" value="Genomic_DNA"/>
</dbReference>
<sequence>MKKLKLYLVDDSPYVRRSLVRVLNEIKNVELIGEGENLKNAIEFLTKHKPDVCIFDYNLPDGTAIDLIKYSRNANDKVVNVVISNIADEKLKKVILKSGADYFFDKSEEVDELTSLIEKLASQV</sequence>
<dbReference type="Pfam" id="PF00072">
    <property type="entry name" value="Response_reg"/>
    <property type="match status" value="1"/>
</dbReference>
<organism evidence="3">
    <name type="scientific">Ignavibacterium album</name>
    <dbReference type="NCBI Taxonomy" id="591197"/>
    <lineage>
        <taxon>Bacteria</taxon>
        <taxon>Pseudomonadati</taxon>
        <taxon>Ignavibacteriota</taxon>
        <taxon>Ignavibacteria</taxon>
        <taxon>Ignavibacteriales</taxon>
        <taxon>Ignavibacteriaceae</taxon>
        <taxon>Ignavibacterium</taxon>
    </lineage>
</organism>
<dbReference type="InterPro" id="IPR058245">
    <property type="entry name" value="NreC/VraR/RcsB-like_REC"/>
</dbReference>
<dbReference type="SUPFAM" id="SSF52172">
    <property type="entry name" value="CheY-like"/>
    <property type="match status" value="1"/>
</dbReference>
<comment type="caution">
    <text evidence="3">The sequence shown here is derived from an EMBL/GenBank/DDBJ whole genome shotgun (WGS) entry which is preliminary data.</text>
</comment>
<dbReference type="PANTHER" id="PTHR45566">
    <property type="entry name" value="HTH-TYPE TRANSCRIPTIONAL REGULATOR YHJB-RELATED"/>
    <property type="match status" value="1"/>
</dbReference>
<dbReference type="GO" id="GO:0000160">
    <property type="term" value="P:phosphorelay signal transduction system"/>
    <property type="evidence" value="ECO:0007669"/>
    <property type="project" value="InterPro"/>
</dbReference>
<protein>
    <submittedName>
        <fullName evidence="3">Response regulator</fullName>
    </submittedName>
</protein>
<dbReference type="PANTHER" id="PTHR45566:SF1">
    <property type="entry name" value="HTH-TYPE TRANSCRIPTIONAL REGULATOR YHJB-RELATED"/>
    <property type="match status" value="1"/>
</dbReference>
<evidence type="ECO:0000313" key="3">
    <source>
        <dbReference type="EMBL" id="HGT46446.1"/>
    </source>
</evidence>
<keyword evidence="1" id="KW-0597">Phosphoprotein</keyword>
<evidence type="ECO:0000256" key="1">
    <source>
        <dbReference type="PROSITE-ProRule" id="PRU00169"/>
    </source>
</evidence>